<sequence length="269" mass="30642">MPITIGRGFLKSEMFSQSAISQRSFFTLLWEKIKDFFCDTQRSTADQYIKELCDVASPPDAQRLFDLFCALYELSSPSCRGNFHFQHYKDAECQYTNLCIKDGEDIPLCIMIRQDHYYYEIMNRTVLCVDTQSAHLKRYSDINIKASTYVCEPLCCLFPERLLLSLSGGITFPVDLKNIEETLIAMAEKGNLCDWKEQERKAAISSRINLGIAQAGVTAIDDAIKNKIAAKVIENTNLTNAIFEPNHTQSSVTQLVYSCLFKNEILMNM</sequence>
<dbReference type="NCBIfam" id="NF007046">
    <property type="entry name" value="PRK09499.1"/>
    <property type="match status" value="1"/>
</dbReference>
<protein>
    <submittedName>
        <fullName evidence="1">SPI-2 type III secretion system effector SifB</fullName>
    </submittedName>
</protein>
<proteinExistence type="predicted"/>
<reference evidence="1" key="2">
    <citation type="submission" date="2018-07" db="EMBL/GenBank/DDBJ databases">
        <authorList>
            <consortium name="NCBI Pathogen Detection Project"/>
        </authorList>
    </citation>
    <scope>NUCLEOTIDE SEQUENCE</scope>
    <source>
        <strain evidence="1">09-4364</strain>
    </source>
</reference>
<name>A0A730BI22_SALET</name>
<dbReference type="InterPro" id="IPR010637">
    <property type="entry name" value="Sif"/>
</dbReference>
<reference evidence="1" key="1">
    <citation type="journal article" date="2018" name="Genome Biol.">
        <title>SKESA: strategic k-mer extension for scrupulous assemblies.</title>
        <authorList>
            <person name="Souvorov A."/>
            <person name="Agarwala R."/>
            <person name="Lipman D.J."/>
        </authorList>
    </citation>
    <scope>NUCLEOTIDE SEQUENCE</scope>
    <source>
        <strain evidence="1">09-4364</strain>
    </source>
</reference>
<organism evidence="1">
    <name type="scientific">Salmonella enterica subsp. enterica serovar Agona</name>
    <dbReference type="NCBI Taxonomy" id="58095"/>
    <lineage>
        <taxon>Bacteria</taxon>
        <taxon>Pseudomonadati</taxon>
        <taxon>Pseudomonadota</taxon>
        <taxon>Gammaproteobacteria</taxon>
        <taxon>Enterobacterales</taxon>
        <taxon>Enterobacteriaceae</taxon>
        <taxon>Salmonella</taxon>
    </lineage>
</organism>
<accession>A0A730BI22</accession>
<evidence type="ECO:0000313" key="1">
    <source>
        <dbReference type="EMBL" id="HAE3639986.1"/>
    </source>
</evidence>
<dbReference type="Pfam" id="PF06767">
    <property type="entry name" value="Sif"/>
    <property type="match status" value="1"/>
</dbReference>
<comment type="caution">
    <text evidence="1">The sequence shown here is derived from an EMBL/GenBank/DDBJ whole genome shotgun (WGS) entry which is preliminary data.</text>
</comment>
<dbReference type="AlphaFoldDB" id="A0A730BI22"/>
<feature type="non-terminal residue" evidence="1">
    <location>
        <position position="269"/>
    </location>
</feature>
<dbReference type="EMBL" id="DAARRM010000166">
    <property type="protein sequence ID" value="HAE3639986.1"/>
    <property type="molecule type" value="Genomic_DNA"/>
</dbReference>
<gene>
    <name evidence="1" type="primary">sifB</name>
    <name evidence="1" type="ORF">G3980_004678</name>
</gene>
<dbReference type="Gene3D" id="3.30.2440.10">
    <property type="entry name" value="Secreted effector protein SifA"/>
    <property type="match status" value="1"/>
</dbReference>